<dbReference type="KEGG" id="hbu:Hbut_1525"/>
<dbReference type="Proteomes" id="UP000002593">
    <property type="component" value="Chromosome"/>
</dbReference>
<name>A2BMY6_HYPBU</name>
<keyword evidence="2" id="KW-1185">Reference proteome</keyword>
<evidence type="ECO:0000313" key="1">
    <source>
        <dbReference type="EMBL" id="ABM81347.1"/>
    </source>
</evidence>
<dbReference type="RefSeq" id="WP_011822665.1">
    <property type="nucleotide sequence ID" value="NC_008818.1"/>
</dbReference>
<accession>A2BMY6</accession>
<reference evidence="1 2" key="1">
    <citation type="journal article" date="2007" name="Archaea">
        <title>The genome of Hyperthermus butylicus: a sulfur-reducing, peptide fermenting, neutrophilic Crenarchaeote growing up to 108 degrees C.</title>
        <authorList>
            <person name="Brugger K."/>
            <person name="Chen L."/>
            <person name="Stark M."/>
            <person name="Zibat A."/>
            <person name="Redder P."/>
            <person name="Ruepp A."/>
            <person name="Awayez M."/>
            <person name="She Q."/>
            <person name="Garrett R.A."/>
            <person name="Klenk H.P."/>
        </authorList>
    </citation>
    <scope>NUCLEOTIDE SEQUENCE [LARGE SCALE GENOMIC DNA]</scope>
    <source>
        <strain evidence="2">DSM 5456 / JCM 9403 / PLM1-5</strain>
    </source>
</reference>
<evidence type="ECO:0000313" key="2">
    <source>
        <dbReference type="Proteomes" id="UP000002593"/>
    </source>
</evidence>
<dbReference type="AlphaFoldDB" id="A2BMY6"/>
<sequence>MAYARMIYEAYSMAKAVQVSCGTTPELDEALLIIEEYLSYGGDETVLEQAAELLRVAADVIRSRGCLEWSLLEQAADTLEHAG</sequence>
<dbReference type="OrthoDB" id="380874at2157"/>
<dbReference type="GeneID" id="4781672"/>
<dbReference type="HOGENOM" id="CLU_2534626_0_0_2"/>
<dbReference type="STRING" id="415426.Hbut_1525"/>
<proteinExistence type="predicted"/>
<gene>
    <name evidence="1" type="ordered locus">Hbut_1525</name>
</gene>
<dbReference type="EMBL" id="CP000493">
    <property type="protein sequence ID" value="ABM81347.1"/>
    <property type="molecule type" value="Genomic_DNA"/>
</dbReference>
<organism evidence="1 2">
    <name type="scientific">Hyperthermus butylicus (strain DSM 5456 / JCM 9403 / PLM1-5)</name>
    <dbReference type="NCBI Taxonomy" id="415426"/>
    <lineage>
        <taxon>Archaea</taxon>
        <taxon>Thermoproteota</taxon>
        <taxon>Thermoprotei</taxon>
        <taxon>Desulfurococcales</taxon>
        <taxon>Pyrodictiaceae</taxon>
        <taxon>Hyperthermus</taxon>
    </lineage>
</organism>
<protein>
    <submittedName>
        <fullName evidence="1">Uncharacterized protein</fullName>
    </submittedName>
</protein>
<dbReference type="EnsemblBacteria" id="ABM81347">
    <property type="protein sequence ID" value="ABM81347"/>
    <property type="gene ID" value="Hbut_1525"/>
</dbReference>